<dbReference type="EMBL" id="PIPQ01000001">
    <property type="protein sequence ID" value="RUO44078.1"/>
    <property type="molecule type" value="Genomic_DNA"/>
</dbReference>
<evidence type="ECO:0000313" key="2">
    <source>
        <dbReference type="EMBL" id="RUO44078.1"/>
    </source>
</evidence>
<name>A0A432X9K7_9GAMM</name>
<gene>
    <name evidence="2" type="ORF">CWE15_02575</name>
</gene>
<dbReference type="AlphaFoldDB" id="A0A432X9K7"/>
<dbReference type="Proteomes" id="UP000286976">
    <property type="component" value="Unassembled WGS sequence"/>
</dbReference>
<keyword evidence="3" id="KW-1185">Reference proteome</keyword>
<dbReference type="OrthoDB" id="5772882at2"/>
<dbReference type="RefSeq" id="WP_126756476.1">
    <property type="nucleotide sequence ID" value="NZ_PIPQ01000001.1"/>
</dbReference>
<evidence type="ECO:0000313" key="3">
    <source>
        <dbReference type="Proteomes" id="UP000286976"/>
    </source>
</evidence>
<sequence length="74" mass="8239">MNPFSMVVIIVVASLVAGIVGKIVQLKYENKSGTDNETVSSLKNDVERLKERVKTLEALVTDQSYRVKSEIDKL</sequence>
<protein>
    <submittedName>
        <fullName evidence="2">Uncharacterized protein</fullName>
    </submittedName>
</protein>
<keyword evidence="1" id="KW-1133">Transmembrane helix</keyword>
<reference evidence="2 3" key="1">
    <citation type="journal article" date="2011" name="Front. Microbiol.">
        <title>Genomic signatures of strain selection and enhancement in Bacillus atrophaeus var. globigii, a historical biowarfare simulant.</title>
        <authorList>
            <person name="Gibbons H.S."/>
            <person name="Broomall S.M."/>
            <person name="McNew L.A."/>
            <person name="Daligault H."/>
            <person name="Chapman C."/>
            <person name="Bruce D."/>
            <person name="Karavis M."/>
            <person name="Krepps M."/>
            <person name="McGregor P.A."/>
            <person name="Hong C."/>
            <person name="Park K.H."/>
            <person name="Akmal A."/>
            <person name="Feldman A."/>
            <person name="Lin J.S."/>
            <person name="Chang W.E."/>
            <person name="Higgs B.W."/>
            <person name="Demirev P."/>
            <person name="Lindquist J."/>
            <person name="Liem A."/>
            <person name="Fochler E."/>
            <person name="Read T.D."/>
            <person name="Tapia R."/>
            <person name="Johnson S."/>
            <person name="Bishop-Lilly K.A."/>
            <person name="Detter C."/>
            <person name="Han C."/>
            <person name="Sozhamannan S."/>
            <person name="Rosenzweig C.N."/>
            <person name="Skowronski E.W."/>
        </authorList>
    </citation>
    <scope>NUCLEOTIDE SEQUENCE [LARGE SCALE GENOMIC DNA]</scope>
    <source>
        <strain evidence="2 3">AIT1</strain>
    </source>
</reference>
<keyword evidence="1" id="KW-0472">Membrane</keyword>
<feature type="transmembrane region" description="Helical" evidence="1">
    <location>
        <begin position="6"/>
        <end position="24"/>
    </location>
</feature>
<evidence type="ECO:0000256" key="1">
    <source>
        <dbReference type="SAM" id="Phobius"/>
    </source>
</evidence>
<accession>A0A432X9K7</accession>
<keyword evidence="1" id="KW-0812">Transmembrane</keyword>
<proteinExistence type="predicted"/>
<comment type="caution">
    <text evidence="2">The sequence shown here is derived from an EMBL/GenBank/DDBJ whole genome shotgun (WGS) entry which is preliminary data.</text>
</comment>
<organism evidence="2 3">
    <name type="scientific">Aliidiomarina taiwanensis</name>
    <dbReference type="NCBI Taxonomy" id="946228"/>
    <lineage>
        <taxon>Bacteria</taxon>
        <taxon>Pseudomonadati</taxon>
        <taxon>Pseudomonadota</taxon>
        <taxon>Gammaproteobacteria</taxon>
        <taxon>Alteromonadales</taxon>
        <taxon>Idiomarinaceae</taxon>
        <taxon>Aliidiomarina</taxon>
    </lineage>
</organism>